<name>W4N7Q9_9BIFI</name>
<proteinExistence type="predicted"/>
<evidence type="ECO:0000256" key="1">
    <source>
        <dbReference type="ARBA" id="ARBA00022512"/>
    </source>
</evidence>
<dbReference type="Gene3D" id="2.60.40.740">
    <property type="match status" value="1"/>
</dbReference>
<dbReference type="InterPro" id="IPR041033">
    <property type="entry name" value="SpaA_PFL_dom_1"/>
</dbReference>
<dbReference type="Proteomes" id="UP000019155">
    <property type="component" value="Unassembled WGS sequence"/>
</dbReference>
<reference evidence="9 10" key="1">
    <citation type="journal article" date="2014" name="Genome Announc.">
        <title>The Genome Sequence of Bifidobacterium moukalabense DSM 27321 Highlights the Close Phylogenetic Relatedness with the Bifidobacterium dentium Taxon.</title>
        <authorList>
            <person name="Lugli G.A."/>
            <person name="Duranti S."/>
            <person name="Milani C."/>
            <person name="Turroni F."/>
            <person name="Viappiani A."/>
            <person name="Mangifesta M."/>
            <person name="van Sinderen D."/>
            <person name="Ventura M."/>
        </authorList>
    </citation>
    <scope>NUCLEOTIDE SEQUENCE [LARGE SCALE GENOMIC DNA]</scope>
    <source>
        <strain evidence="9 10">DSM 27321</strain>
    </source>
</reference>
<dbReference type="Pfam" id="PF00746">
    <property type="entry name" value="Gram_pos_anchor"/>
    <property type="match status" value="1"/>
</dbReference>
<evidence type="ECO:0000256" key="4">
    <source>
        <dbReference type="ARBA" id="ARBA00023088"/>
    </source>
</evidence>
<protein>
    <submittedName>
        <fullName evidence="9">Cell wall anchor protein</fullName>
    </submittedName>
</protein>
<evidence type="ECO:0000313" key="10">
    <source>
        <dbReference type="Proteomes" id="UP000019155"/>
    </source>
</evidence>
<organism evidence="9 10">
    <name type="scientific">Bifidobacterium moukalabense DSM 27321</name>
    <dbReference type="NCBI Taxonomy" id="1435051"/>
    <lineage>
        <taxon>Bacteria</taxon>
        <taxon>Bacillati</taxon>
        <taxon>Actinomycetota</taxon>
        <taxon>Actinomycetes</taxon>
        <taxon>Bifidobacteriales</taxon>
        <taxon>Bifidobacteriaceae</taxon>
        <taxon>Bifidobacterium</taxon>
    </lineage>
</organism>
<sequence length="537" mass="56712">MKGSLKKALTAVAAGVLAIGMAVSGGAVANADDAVTKANLTIQASDANTTSLAGRTFAAYRVLTIDSAGTGNKVAAKVNAKYETALKKVTKGSTESDILTYINGLDNDSKVRTFAEALRDEIVEENVPADVTISGEDSKSVTTPVDFGWYIIDETTDQTPNSGTKDNAPVSLVKATIANRDVTIDLKGGSPTSAKNIVDDSTGDNPRKVDDYNINDDIVYQLNFTIPEYWSTQYAQNGFWFTMNDQLSDGLTFDRLDSIKVGDQLFKDVAGYDSVLTVNGAAATDEPVAKAKLSIAFGSTADTDAANNKANLKLAGKTVTVYYHAHLNGNAVIAGTGNPNTYNVTYQRSPYTIADGEDTPVDTPRVYTYKFQVLKYDADEEGTSVSLAGAEFKLYADEAATQEVSLTQPDTNKAVYQKASASATAMVTDSEGHIAIHGLDAGTYYLKETKAPSGYMLSNTVTKVVIARDGELPTDGQSSVSYKVNDTSIPDTSYATVAVGNHKGTLPSTGGMGIAFMVAAGIALIAAGAFSIMRRRA</sequence>
<dbReference type="InterPro" id="IPR013783">
    <property type="entry name" value="Ig-like_fold"/>
</dbReference>
<keyword evidence="1" id="KW-0134">Cell wall</keyword>
<evidence type="ECO:0000256" key="2">
    <source>
        <dbReference type="ARBA" id="ARBA00022525"/>
    </source>
</evidence>
<dbReference type="eggNOG" id="COG4932">
    <property type="taxonomic scope" value="Bacteria"/>
</dbReference>
<dbReference type="NCBIfam" id="TIGR04226">
    <property type="entry name" value="RrgB_K2N_iso_D2"/>
    <property type="match status" value="1"/>
</dbReference>
<comment type="caution">
    <text evidence="9">The sequence shown here is derived from an EMBL/GenBank/DDBJ whole genome shotgun (WGS) entry which is preliminary data.</text>
</comment>
<feature type="signal peptide" evidence="6">
    <location>
        <begin position="1"/>
        <end position="29"/>
    </location>
</feature>
<evidence type="ECO:0000256" key="3">
    <source>
        <dbReference type="ARBA" id="ARBA00022729"/>
    </source>
</evidence>
<keyword evidence="5" id="KW-1133">Transmembrane helix</keyword>
<dbReference type="AlphaFoldDB" id="W4N7Q9"/>
<evidence type="ECO:0000256" key="5">
    <source>
        <dbReference type="SAM" id="Phobius"/>
    </source>
</evidence>
<gene>
    <name evidence="9" type="ORF">BMOU_1549</name>
</gene>
<evidence type="ECO:0000259" key="8">
    <source>
        <dbReference type="Pfam" id="PF17802"/>
    </source>
</evidence>
<evidence type="ECO:0000313" key="9">
    <source>
        <dbReference type="EMBL" id="ETY70690.1"/>
    </source>
</evidence>
<dbReference type="OrthoDB" id="134475at2"/>
<dbReference type="RefSeq" id="WP_034876427.1">
    <property type="nucleotide sequence ID" value="NZ_AZMV01000007.1"/>
</dbReference>
<evidence type="ECO:0000259" key="7">
    <source>
        <dbReference type="Pfam" id="PF00746"/>
    </source>
</evidence>
<feature type="transmembrane region" description="Helical" evidence="5">
    <location>
        <begin position="512"/>
        <end position="533"/>
    </location>
</feature>
<keyword evidence="5" id="KW-0812">Transmembrane</keyword>
<dbReference type="NCBIfam" id="NF033902">
    <property type="entry name" value="iso_D2_wall_anc"/>
    <property type="match status" value="1"/>
</dbReference>
<keyword evidence="2" id="KW-0964">Secreted</keyword>
<feature type="domain" description="SpaA-like prealbumin fold" evidence="8">
    <location>
        <begin position="372"/>
        <end position="470"/>
    </location>
</feature>
<keyword evidence="5" id="KW-0472">Membrane</keyword>
<dbReference type="GeneID" id="97502071"/>
<dbReference type="GO" id="GO:0005975">
    <property type="term" value="P:carbohydrate metabolic process"/>
    <property type="evidence" value="ECO:0007669"/>
    <property type="project" value="UniProtKB-ARBA"/>
</dbReference>
<dbReference type="NCBIfam" id="TIGR01167">
    <property type="entry name" value="LPXTG_anchor"/>
    <property type="match status" value="1"/>
</dbReference>
<dbReference type="Gene3D" id="2.60.40.10">
    <property type="entry name" value="Immunoglobulins"/>
    <property type="match status" value="1"/>
</dbReference>
<dbReference type="InterPro" id="IPR026466">
    <property type="entry name" value="Fim_isopep_form_D2_dom"/>
</dbReference>
<keyword evidence="4" id="KW-0572">Peptidoglycan-anchor</keyword>
<dbReference type="STRING" id="1435051.BMOU_1549"/>
<dbReference type="PATRIC" id="fig|1435051.3.peg.1532"/>
<dbReference type="InterPro" id="IPR048052">
    <property type="entry name" value="FM1-like"/>
</dbReference>
<feature type="chain" id="PRO_5038419110" evidence="6">
    <location>
        <begin position="30"/>
        <end position="537"/>
    </location>
</feature>
<dbReference type="Pfam" id="PF17802">
    <property type="entry name" value="SpaA"/>
    <property type="match status" value="1"/>
</dbReference>
<dbReference type="InterPro" id="IPR019931">
    <property type="entry name" value="LPXTG_anchor"/>
</dbReference>
<dbReference type="EMBL" id="AZMV01000007">
    <property type="protein sequence ID" value="ETY70690.1"/>
    <property type="molecule type" value="Genomic_DNA"/>
</dbReference>
<keyword evidence="3 6" id="KW-0732">Signal</keyword>
<feature type="domain" description="Gram-positive cocci surface proteins LPxTG" evidence="7">
    <location>
        <begin position="503"/>
        <end position="536"/>
    </location>
</feature>
<accession>W4N7Q9</accession>
<keyword evidence="10" id="KW-1185">Reference proteome</keyword>
<evidence type="ECO:0000256" key="6">
    <source>
        <dbReference type="SAM" id="SignalP"/>
    </source>
</evidence>